<dbReference type="PANTHER" id="PTHR45614:SF25">
    <property type="entry name" value="MYB PROTEIN"/>
    <property type="match status" value="1"/>
</dbReference>
<dbReference type="PANTHER" id="PTHR45614">
    <property type="entry name" value="MYB PROTEIN-RELATED"/>
    <property type="match status" value="1"/>
</dbReference>
<dbReference type="OrthoDB" id="2143914at2759"/>
<feature type="domain" description="Myb-like" evidence="1">
    <location>
        <begin position="104"/>
        <end position="154"/>
    </location>
</feature>
<dbReference type="CDD" id="cd00167">
    <property type="entry name" value="SANT"/>
    <property type="match status" value="1"/>
</dbReference>
<sequence>MSEELSKSSKFPIKLEDGTWLVQCKLDQASQKFIPLHDPNDIENKSLQKNEWTEQEEKLLEELILFKGSKKWTNIANKLNDVFHNGEMFRLGKHCRERWLNHLDPSLKKSEWTPEEDEVILTNQAKIGNKWSIISKLLPGRTENQVKNRWKSILRKASKWIRNGISGIKVEWGGEVGCGEGSDCGDVYEDMNKKCFQNTCCELENEMQAIYFDYLDSPSYFYT</sequence>
<dbReference type="PROSITE" id="PS50090">
    <property type="entry name" value="MYB_LIKE"/>
    <property type="match status" value="2"/>
</dbReference>
<dbReference type="InterPro" id="IPR050560">
    <property type="entry name" value="MYB_TF"/>
</dbReference>
<dbReference type="SUPFAM" id="SSF46689">
    <property type="entry name" value="Homeodomain-like"/>
    <property type="match status" value="2"/>
</dbReference>
<dbReference type="InterPro" id="IPR009057">
    <property type="entry name" value="Homeodomain-like_sf"/>
</dbReference>
<dbReference type="SMART" id="SM00717">
    <property type="entry name" value="SANT"/>
    <property type="match status" value="2"/>
</dbReference>
<feature type="domain" description="Myb-like" evidence="1">
    <location>
        <begin position="44"/>
        <end position="103"/>
    </location>
</feature>
<dbReference type="GO" id="GO:0005634">
    <property type="term" value="C:nucleus"/>
    <property type="evidence" value="ECO:0007669"/>
    <property type="project" value="TreeGrafter"/>
</dbReference>
<evidence type="ECO:0000259" key="2">
    <source>
        <dbReference type="PROSITE" id="PS51294"/>
    </source>
</evidence>
<dbReference type="GO" id="GO:0000981">
    <property type="term" value="F:DNA-binding transcription factor activity, RNA polymerase II-specific"/>
    <property type="evidence" value="ECO:0007669"/>
    <property type="project" value="TreeGrafter"/>
</dbReference>
<dbReference type="Pfam" id="PF00249">
    <property type="entry name" value="Myb_DNA-binding"/>
    <property type="match status" value="2"/>
</dbReference>
<dbReference type="InterPro" id="IPR001005">
    <property type="entry name" value="SANT/Myb"/>
</dbReference>
<evidence type="ECO:0000313" key="3">
    <source>
        <dbReference type="EMBL" id="OMJ88083.1"/>
    </source>
</evidence>
<keyword evidence="4" id="KW-1185">Reference proteome</keyword>
<comment type="caution">
    <text evidence="3">The sequence shown here is derived from an EMBL/GenBank/DDBJ whole genome shotgun (WGS) entry which is preliminary data.</text>
</comment>
<dbReference type="Gene3D" id="1.10.10.60">
    <property type="entry name" value="Homeodomain-like"/>
    <property type="match status" value="2"/>
</dbReference>
<dbReference type="InterPro" id="IPR017930">
    <property type="entry name" value="Myb_dom"/>
</dbReference>
<feature type="domain" description="HTH myb-type" evidence="2">
    <location>
        <begin position="104"/>
        <end position="158"/>
    </location>
</feature>
<gene>
    <name evidence="3" type="ORF">SteCoe_10069</name>
</gene>
<dbReference type="EMBL" id="MPUH01000160">
    <property type="protein sequence ID" value="OMJ88083.1"/>
    <property type="molecule type" value="Genomic_DNA"/>
</dbReference>
<name>A0A1R2CGF4_9CILI</name>
<dbReference type="PROSITE" id="PS51294">
    <property type="entry name" value="HTH_MYB"/>
    <property type="match status" value="2"/>
</dbReference>
<dbReference type="AlphaFoldDB" id="A0A1R2CGF4"/>
<organism evidence="3 4">
    <name type="scientific">Stentor coeruleus</name>
    <dbReference type="NCBI Taxonomy" id="5963"/>
    <lineage>
        <taxon>Eukaryota</taxon>
        <taxon>Sar</taxon>
        <taxon>Alveolata</taxon>
        <taxon>Ciliophora</taxon>
        <taxon>Postciliodesmatophora</taxon>
        <taxon>Heterotrichea</taxon>
        <taxon>Heterotrichida</taxon>
        <taxon>Stentoridae</taxon>
        <taxon>Stentor</taxon>
    </lineage>
</organism>
<reference evidence="3 4" key="1">
    <citation type="submission" date="2016-11" db="EMBL/GenBank/DDBJ databases">
        <title>The macronuclear genome of Stentor coeruleus: a giant cell with tiny introns.</title>
        <authorList>
            <person name="Slabodnick M."/>
            <person name="Ruby J.G."/>
            <person name="Reiff S.B."/>
            <person name="Swart E.C."/>
            <person name="Gosai S."/>
            <person name="Prabakaran S."/>
            <person name="Witkowska E."/>
            <person name="Larue G.E."/>
            <person name="Fisher S."/>
            <person name="Freeman R.M."/>
            <person name="Gunawardena J."/>
            <person name="Chu W."/>
            <person name="Stover N.A."/>
            <person name="Gregory B.D."/>
            <person name="Nowacki M."/>
            <person name="Derisi J."/>
            <person name="Roy S.W."/>
            <person name="Marshall W.F."/>
            <person name="Sood P."/>
        </authorList>
    </citation>
    <scope>NUCLEOTIDE SEQUENCE [LARGE SCALE GENOMIC DNA]</scope>
    <source>
        <strain evidence="3">WM001</strain>
    </source>
</reference>
<accession>A0A1R2CGF4</accession>
<dbReference type="GO" id="GO:0000978">
    <property type="term" value="F:RNA polymerase II cis-regulatory region sequence-specific DNA binding"/>
    <property type="evidence" value="ECO:0007669"/>
    <property type="project" value="TreeGrafter"/>
</dbReference>
<evidence type="ECO:0000259" key="1">
    <source>
        <dbReference type="PROSITE" id="PS50090"/>
    </source>
</evidence>
<feature type="domain" description="HTH myb-type" evidence="2">
    <location>
        <begin position="44"/>
        <end position="103"/>
    </location>
</feature>
<evidence type="ECO:0000313" key="4">
    <source>
        <dbReference type="Proteomes" id="UP000187209"/>
    </source>
</evidence>
<proteinExistence type="predicted"/>
<dbReference type="Proteomes" id="UP000187209">
    <property type="component" value="Unassembled WGS sequence"/>
</dbReference>
<protein>
    <submittedName>
        <fullName evidence="3">Uncharacterized protein</fullName>
    </submittedName>
</protein>